<dbReference type="InterPro" id="IPR032567">
    <property type="entry name" value="RTL1-rel"/>
</dbReference>
<keyword evidence="2" id="KW-1185">Reference proteome</keyword>
<evidence type="ECO:0000313" key="1">
    <source>
        <dbReference type="EMBL" id="KAG5630394.1"/>
    </source>
</evidence>
<comment type="caution">
    <text evidence="1">The sequence shown here is derived from an EMBL/GenBank/DDBJ whole genome shotgun (WGS) entry which is preliminary data.</text>
</comment>
<evidence type="ECO:0000313" key="2">
    <source>
        <dbReference type="Proteomes" id="UP000824120"/>
    </source>
</evidence>
<reference evidence="1 2" key="1">
    <citation type="submission" date="2020-09" db="EMBL/GenBank/DDBJ databases">
        <title>De no assembly of potato wild relative species, Solanum commersonii.</title>
        <authorList>
            <person name="Cho K."/>
        </authorList>
    </citation>
    <scope>NUCLEOTIDE SEQUENCE [LARGE SCALE GENOMIC DNA]</scope>
    <source>
        <strain evidence="1">LZ3.2</strain>
        <tissue evidence="1">Leaf</tissue>
    </source>
</reference>
<protein>
    <recommendedName>
        <fullName evidence="3">Gag-pol polyprotein</fullName>
    </recommendedName>
</protein>
<name>A0A9J6B1E6_SOLCO</name>
<gene>
    <name evidence="1" type="ORF">H5410_002111</name>
</gene>
<sequence>MSLFVSRLSHLSSNKECCVGTDGCYKCGMTGHFTKENSPDVVTGILKIFNFDVYALLDPGVSLTFVTPYVAMKFGISLEQLVEPFSVSTLVGNSILAEKVYRNCTIFVNHRDTVADLVELDMVDFNVILGMD</sequence>
<dbReference type="PANTHER" id="PTHR15503:SF45">
    <property type="entry name" value="RNA-DIRECTED DNA POLYMERASE HOMOLOG"/>
    <property type="match status" value="1"/>
</dbReference>
<dbReference type="OrthoDB" id="1747507at2759"/>
<proteinExistence type="predicted"/>
<dbReference type="AlphaFoldDB" id="A0A9J6B1E6"/>
<accession>A0A9J6B1E6</accession>
<dbReference type="CDD" id="cd00303">
    <property type="entry name" value="retropepsin_like"/>
    <property type="match status" value="1"/>
</dbReference>
<dbReference type="Proteomes" id="UP000824120">
    <property type="component" value="Chromosome 1"/>
</dbReference>
<dbReference type="EMBL" id="JACXVP010000001">
    <property type="protein sequence ID" value="KAG5630394.1"/>
    <property type="molecule type" value="Genomic_DNA"/>
</dbReference>
<dbReference type="Gene3D" id="2.40.70.10">
    <property type="entry name" value="Acid Proteases"/>
    <property type="match status" value="1"/>
</dbReference>
<dbReference type="Pfam" id="PF08284">
    <property type="entry name" value="RVP_2"/>
    <property type="match status" value="1"/>
</dbReference>
<organism evidence="1 2">
    <name type="scientific">Solanum commersonii</name>
    <name type="common">Commerson's wild potato</name>
    <name type="synonym">Commerson's nightshade</name>
    <dbReference type="NCBI Taxonomy" id="4109"/>
    <lineage>
        <taxon>Eukaryota</taxon>
        <taxon>Viridiplantae</taxon>
        <taxon>Streptophyta</taxon>
        <taxon>Embryophyta</taxon>
        <taxon>Tracheophyta</taxon>
        <taxon>Spermatophyta</taxon>
        <taxon>Magnoliopsida</taxon>
        <taxon>eudicotyledons</taxon>
        <taxon>Gunneridae</taxon>
        <taxon>Pentapetalae</taxon>
        <taxon>asterids</taxon>
        <taxon>lamiids</taxon>
        <taxon>Solanales</taxon>
        <taxon>Solanaceae</taxon>
        <taxon>Solanoideae</taxon>
        <taxon>Solaneae</taxon>
        <taxon>Solanum</taxon>
    </lineage>
</organism>
<evidence type="ECO:0008006" key="3">
    <source>
        <dbReference type="Google" id="ProtNLM"/>
    </source>
</evidence>
<dbReference type="PANTHER" id="PTHR15503">
    <property type="entry name" value="LDOC1 RELATED"/>
    <property type="match status" value="1"/>
</dbReference>
<dbReference type="InterPro" id="IPR021109">
    <property type="entry name" value="Peptidase_aspartic_dom_sf"/>
</dbReference>